<sequence length="224" mass="24187">MSTGRDTTGIPTAGVPATGVPSKARGDAKRRAVVQAATRAFVTQGYEATSMDAIAADAGVSKRTVYNHFPGKRDLFRAVVAGLYEGLNVAESDRLAPDQPPETVLPAFTRELLTHMRRPEVKGLLRLVIAEHQRFPDLAEDYLKEGKSRAVALLETYIASQHARGRLNAPNPATVASQYLGGVKEVMFWPTMLGLPVTADDETVIADAVGQLMRAYGVTRQTNP</sequence>
<dbReference type="PRINTS" id="PR00455">
    <property type="entry name" value="HTHTETR"/>
</dbReference>
<evidence type="ECO:0000256" key="2">
    <source>
        <dbReference type="ARBA" id="ARBA00023125"/>
    </source>
</evidence>
<dbReference type="PANTHER" id="PTHR30055:SF146">
    <property type="entry name" value="HTH-TYPE TRANSCRIPTIONAL DUAL REGULATOR CECR"/>
    <property type="match status" value="1"/>
</dbReference>
<keyword evidence="2 4" id="KW-0238">DNA-binding</keyword>
<dbReference type="InterPro" id="IPR023772">
    <property type="entry name" value="DNA-bd_HTH_TetR-type_CS"/>
</dbReference>
<dbReference type="InterPro" id="IPR039536">
    <property type="entry name" value="TetR_C_Proteobacteria"/>
</dbReference>
<dbReference type="InterPro" id="IPR036271">
    <property type="entry name" value="Tet_transcr_reg_TetR-rel_C_sf"/>
</dbReference>
<proteinExistence type="predicted"/>
<protein>
    <submittedName>
        <fullName evidence="7">TetR/AcrR family transcriptional regulator</fullName>
    </submittedName>
</protein>
<evidence type="ECO:0000313" key="8">
    <source>
        <dbReference type="Proteomes" id="UP000283458"/>
    </source>
</evidence>
<dbReference type="AlphaFoldDB" id="A0A418W1U1"/>
<dbReference type="EMBL" id="QYUL01000001">
    <property type="protein sequence ID" value="RJF83992.1"/>
    <property type="molecule type" value="Genomic_DNA"/>
</dbReference>
<keyword evidence="3" id="KW-0804">Transcription</keyword>
<dbReference type="InterPro" id="IPR001647">
    <property type="entry name" value="HTH_TetR"/>
</dbReference>
<dbReference type="GO" id="GO:0003700">
    <property type="term" value="F:DNA-binding transcription factor activity"/>
    <property type="evidence" value="ECO:0007669"/>
    <property type="project" value="TreeGrafter"/>
</dbReference>
<organism evidence="7 8">
    <name type="scientific">Azospirillum cavernae</name>
    <dbReference type="NCBI Taxonomy" id="2320860"/>
    <lineage>
        <taxon>Bacteria</taxon>
        <taxon>Pseudomonadati</taxon>
        <taxon>Pseudomonadota</taxon>
        <taxon>Alphaproteobacteria</taxon>
        <taxon>Rhodospirillales</taxon>
        <taxon>Azospirillaceae</taxon>
        <taxon>Azospirillum</taxon>
    </lineage>
</organism>
<evidence type="ECO:0000256" key="4">
    <source>
        <dbReference type="PROSITE-ProRule" id="PRU00335"/>
    </source>
</evidence>
<name>A0A418W1U1_9PROT</name>
<evidence type="ECO:0000259" key="6">
    <source>
        <dbReference type="PROSITE" id="PS50977"/>
    </source>
</evidence>
<dbReference type="PANTHER" id="PTHR30055">
    <property type="entry name" value="HTH-TYPE TRANSCRIPTIONAL REGULATOR RUTR"/>
    <property type="match status" value="1"/>
</dbReference>
<dbReference type="GO" id="GO:0000976">
    <property type="term" value="F:transcription cis-regulatory region binding"/>
    <property type="evidence" value="ECO:0007669"/>
    <property type="project" value="TreeGrafter"/>
</dbReference>
<feature type="compositionally biased region" description="Polar residues" evidence="5">
    <location>
        <begin position="1"/>
        <end position="10"/>
    </location>
</feature>
<dbReference type="InterPro" id="IPR009057">
    <property type="entry name" value="Homeodomain-like_sf"/>
</dbReference>
<accession>A0A418W1U1</accession>
<feature type="region of interest" description="Disordered" evidence="5">
    <location>
        <begin position="1"/>
        <end position="26"/>
    </location>
</feature>
<evidence type="ECO:0000313" key="7">
    <source>
        <dbReference type="EMBL" id="RJF83992.1"/>
    </source>
</evidence>
<dbReference type="Pfam" id="PF14246">
    <property type="entry name" value="TetR_C_7"/>
    <property type="match status" value="1"/>
</dbReference>
<keyword evidence="1" id="KW-0805">Transcription regulation</keyword>
<reference evidence="7 8" key="1">
    <citation type="submission" date="2018-09" db="EMBL/GenBank/DDBJ databases">
        <authorList>
            <person name="Zhu H."/>
        </authorList>
    </citation>
    <scope>NUCLEOTIDE SEQUENCE [LARGE SCALE GENOMIC DNA]</scope>
    <source>
        <strain evidence="7 8">K2W22B-5</strain>
    </source>
</reference>
<dbReference type="SUPFAM" id="SSF48498">
    <property type="entry name" value="Tetracyclin repressor-like, C-terminal domain"/>
    <property type="match status" value="1"/>
</dbReference>
<dbReference type="Proteomes" id="UP000283458">
    <property type="component" value="Unassembled WGS sequence"/>
</dbReference>
<evidence type="ECO:0000256" key="1">
    <source>
        <dbReference type="ARBA" id="ARBA00023015"/>
    </source>
</evidence>
<gene>
    <name evidence="7" type="ORF">D3877_05080</name>
</gene>
<dbReference type="Gene3D" id="1.10.357.10">
    <property type="entry name" value="Tetracycline Repressor, domain 2"/>
    <property type="match status" value="1"/>
</dbReference>
<dbReference type="FunFam" id="1.10.10.60:FF:000141">
    <property type="entry name" value="TetR family transcriptional regulator"/>
    <property type="match status" value="1"/>
</dbReference>
<comment type="caution">
    <text evidence="7">The sequence shown here is derived from an EMBL/GenBank/DDBJ whole genome shotgun (WGS) entry which is preliminary data.</text>
</comment>
<dbReference type="Pfam" id="PF00440">
    <property type="entry name" value="TetR_N"/>
    <property type="match status" value="1"/>
</dbReference>
<keyword evidence="8" id="KW-1185">Reference proteome</keyword>
<dbReference type="SUPFAM" id="SSF46689">
    <property type="entry name" value="Homeodomain-like"/>
    <property type="match status" value="1"/>
</dbReference>
<dbReference type="PROSITE" id="PS50977">
    <property type="entry name" value="HTH_TETR_2"/>
    <property type="match status" value="1"/>
</dbReference>
<dbReference type="RefSeq" id="WP_119829633.1">
    <property type="nucleotide sequence ID" value="NZ_QYUL01000001.1"/>
</dbReference>
<feature type="DNA-binding region" description="H-T-H motif" evidence="4">
    <location>
        <begin position="50"/>
        <end position="69"/>
    </location>
</feature>
<dbReference type="InterPro" id="IPR050109">
    <property type="entry name" value="HTH-type_TetR-like_transc_reg"/>
</dbReference>
<dbReference type="OrthoDB" id="9816431at2"/>
<dbReference type="Gene3D" id="1.10.10.60">
    <property type="entry name" value="Homeodomain-like"/>
    <property type="match status" value="1"/>
</dbReference>
<dbReference type="PROSITE" id="PS01081">
    <property type="entry name" value="HTH_TETR_1"/>
    <property type="match status" value="1"/>
</dbReference>
<feature type="domain" description="HTH tetR-type" evidence="6">
    <location>
        <begin position="27"/>
        <end position="87"/>
    </location>
</feature>
<evidence type="ECO:0000256" key="3">
    <source>
        <dbReference type="ARBA" id="ARBA00023163"/>
    </source>
</evidence>
<evidence type="ECO:0000256" key="5">
    <source>
        <dbReference type="SAM" id="MobiDB-lite"/>
    </source>
</evidence>